<evidence type="ECO:0000256" key="1">
    <source>
        <dbReference type="SAM" id="MobiDB-lite"/>
    </source>
</evidence>
<protein>
    <submittedName>
        <fullName evidence="2">Uncharacterized protein</fullName>
    </submittedName>
</protein>
<sequence length="56" mass="5914">MLGEPNPALEQRGGGFLHGGRDRGGHLGKALVQFSELCLQPVTHPRSLGAEGHGNR</sequence>
<name>A0A511D0G2_9PSEU</name>
<dbReference type="EMBL" id="BJVI01000017">
    <property type="protein sequence ID" value="GEL18197.1"/>
    <property type="molecule type" value="Genomic_DNA"/>
</dbReference>
<keyword evidence="3" id="KW-1185">Reference proteome</keyword>
<comment type="caution">
    <text evidence="2">The sequence shown here is derived from an EMBL/GenBank/DDBJ whole genome shotgun (WGS) entry which is preliminary data.</text>
</comment>
<proteinExistence type="predicted"/>
<evidence type="ECO:0000313" key="2">
    <source>
        <dbReference type="EMBL" id="GEL18197.1"/>
    </source>
</evidence>
<gene>
    <name evidence="2" type="ORF">PA7_20340</name>
</gene>
<accession>A0A511D0G2</accession>
<feature type="region of interest" description="Disordered" evidence="1">
    <location>
        <begin position="1"/>
        <end position="25"/>
    </location>
</feature>
<organism evidence="2 3">
    <name type="scientific">Pseudonocardia asaccharolytica DSM 44247 = NBRC 16224</name>
    <dbReference type="NCBI Taxonomy" id="1123024"/>
    <lineage>
        <taxon>Bacteria</taxon>
        <taxon>Bacillati</taxon>
        <taxon>Actinomycetota</taxon>
        <taxon>Actinomycetes</taxon>
        <taxon>Pseudonocardiales</taxon>
        <taxon>Pseudonocardiaceae</taxon>
        <taxon>Pseudonocardia</taxon>
    </lineage>
</organism>
<reference evidence="2 3" key="1">
    <citation type="submission" date="2019-07" db="EMBL/GenBank/DDBJ databases">
        <title>Whole genome shotgun sequence of Pseudonocardia asaccharolytica NBRC 16224.</title>
        <authorList>
            <person name="Hosoyama A."/>
            <person name="Uohara A."/>
            <person name="Ohji S."/>
            <person name="Ichikawa N."/>
        </authorList>
    </citation>
    <scope>NUCLEOTIDE SEQUENCE [LARGE SCALE GENOMIC DNA]</scope>
    <source>
        <strain evidence="2 3">NBRC 16224</strain>
    </source>
</reference>
<dbReference type="Proteomes" id="UP000321328">
    <property type="component" value="Unassembled WGS sequence"/>
</dbReference>
<dbReference type="AlphaFoldDB" id="A0A511D0G2"/>
<evidence type="ECO:0000313" key="3">
    <source>
        <dbReference type="Proteomes" id="UP000321328"/>
    </source>
</evidence>